<dbReference type="GO" id="GO:0000012">
    <property type="term" value="P:single strand break repair"/>
    <property type="evidence" value="ECO:0007669"/>
    <property type="project" value="TreeGrafter"/>
</dbReference>
<name>A0A1X6NA95_9APHY</name>
<dbReference type="RefSeq" id="XP_024342077.1">
    <property type="nucleotide sequence ID" value="XM_024478585.1"/>
</dbReference>
<reference evidence="3 4" key="1">
    <citation type="submission" date="2017-04" db="EMBL/GenBank/DDBJ databases">
        <title>Genome Sequence of the Model Brown-Rot Fungus Postia placenta SB12.</title>
        <authorList>
            <consortium name="DOE Joint Genome Institute"/>
            <person name="Gaskell J."/>
            <person name="Kersten P."/>
            <person name="Larrondo L.F."/>
            <person name="Canessa P."/>
            <person name="Martinez D."/>
            <person name="Hibbett D."/>
            <person name="Schmoll M."/>
            <person name="Kubicek C.P."/>
            <person name="Martinez A.T."/>
            <person name="Yadav J."/>
            <person name="Master E."/>
            <person name="Magnuson J.K."/>
            <person name="James T."/>
            <person name="Yaver D."/>
            <person name="Berka R."/>
            <person name="Labutti K."/>
            <person name="Lipzen A."/>
            <person name="Aerts A."/>
            <person name="Barry K."/>
            <person name="Henrissat B."/>
            <person name="Blanchette R."/>
            <person name="Grigoriev I."/>
            <person name="Cullen D."/>
        </authorList>
    </citation>
    <scope>NUCLEOTIDE SEQUENCE [LARGE SCALE GENOMIC DNA]</scope>
    <source>
        <strain evidence="3 4">MAD-698-R-SB12</strain>
    </source>
</reference>
<dbReference type="EMBL" id="KZ110593">
    <property type="protein sequence ID" value="OSX65283.1"/>
    <property type="molecule type" value="Genomic_DNA"/>
</dbReference>
<proteinExistence type="predicted"/>
<evidence type="ECO:0000256" key="1">
    <source>
        <dbReference type="SAM" id="MobiDB-lite"/>
    </source>
</evidence>
<evidence type="ECO:0000313" key="3">
    <source>
        <dbReference type="EMBL" id="OSX65283.1"/>
    </source>
</evidence>
<dbReference type="GO" id="GO:0005634">
    <property type="term" value="C:nucleus"/>
    <property type="evidence" value="ECO:0007669"/>
    <property type="project" value="TreeGrafter"/>
</dbReference>
<dbReference type="SUPFAM" id="SSF54197">
    <property type="entry name" value="HIT-like"/>
    <property type="match status" value="1"/>
</dbReference>
<protein>
    <recommendedName>
        <fullName evidence="2">Aprataxin C2HE/C2H2/C2HC zinc finger domain-containing protein</fullName>
    </recommendedName>
</protein>
<dbReference type="Proteomes" id="UP000194127">
    <property type="component" value="Unassembled WGS sequence"/>
</dbReference>
<evidence type="ECO:0000313" key="4">
    <source>
        <dbReference type="Proteomes" id="UP000194127"/>
    </source>
</evidence>
<dbReference type="Gene3D" id="3.30.428.10">
    <property type="entry name" value="HIT-like"/>
    <property type="match status" value="1"/>
</dbReference>
<dbReference type="OrthoDB" id="3512845at2759"/>
<organism evidence="3 4">
    <name type="scientific">Postia placenta MAD-698-R-SB12</name>
    <dbReference type="NCBI Taxonomy" id="670580"/>
    <lineage>
        <taxon>Eukaryota</taxon>
        <taxon>Fungi</taxon>
        <taxon>Dikarya</taxon>
        <taxon>Basidiomycota</taxon>
        <taxon>Agaricomycotina</taxon>
        <taxon>Agaricomycetes</taxon>
        <taxon>Polyporales</taxon>
        <taxon>Adustoporiaceae</taxon>
        <taxon>Rhodonia</taxon>
    </lineage>
</organism>
<dbReference type="GO" id="GO:0033699">
    <property type="term" value="F:DNA 5'-adenosine monophosphate hydrolase activity"/>
    <property type="evidence" value="ECO:0007669"/>
    <property type="project" value="TreeGrafter"/>
</dbReference>
<dbReference type="PANTHER" id="PTHR12486">
    <property type="entry name" value="APRATAXIN-RELATED"/>
    <property type="match status" value="1"/>
</dbReference>
<dbReference type="STRING" id="670580.A0A1X6NA95"/>
<feature type="region of interest" description="Disordered" evidence="1">
    <location>
        <begin position="229"/>
        <end position="263"/>
    </location>
</feature>
<dbReference type="AlphaFoldDB" id="A0A1X6NA95"/>
<sequence>MSHLTILRSYAQKKPEDILPSVRLLHSEHTITIFDKYEKAIFHFLVLPRVKPPYTLDHLRNLRSLLLGDREQAKQLLERMAEDAKAVQAMIEDEMMKKYGFKWDIWMGFHAIPSLPHLHLHIISSDLCSNYLKTKKHYNSFHPGHGFFIKLQDVLEWFEPDTDPRWVELAKLLVETEYGDRLKESFHCWRCDLMIGSFAELKGHLQADWEKEGKRKKAAIERKRIEAEKKALSSKRQHAELSSSEETTSKKQRVGGADAGPTR</sequence>
<dbReference type="GeneID" id="36323535"/>
<dbReference type="GO" id="GO:0003725">
    <property type="term" value="F:double-stranded RNA binding"/>
    <property type="evidence" value="ECO:0007669"/>
    <property type="project" value="TreeGrafter"/>
</dbReference>
<dbReference type="InterPro" id="IPR032566">
    <property type="entry name" value="Znf-C2HE"/>
</dbReference>
<dbReference type="PANTHER" id="PTHR12486:SF4">
    <property type="entry name" value="APRATAXIN"/>
    <property type="match status" value="1"/>
</dbReference>
<dbReference type="GO" id="GO:1990165">
    <property type="term" value="F:single-strand break-containing DNA binding"/>
    <property type="evidence" value="ECO:0007669"/>
    <property type="project" value="TreeGrafter"/>
</dbReference>
<gene>
    <name evidence="3" type="ORF">POSPLADRAFT_1044682</name>
</gene>
<evidence type="ECO:0000259" key="2">
    <source>
        <dbReference type="Pfam" id="PF16278"/>
    </source>
</evidence>
<dbReference type="GO" id="GO:0003697">
    <property type="term" value="F:single-stranded DNA binding"/>
    <property type="evidence" value="ECO:0007669"/>
    <property type="project" value="TreeGrafter"/>
</dbReference>
<keyword evidence="4" id="KW-1185">Reference proteome</keyword>
<dbReference type="Pfam" id="PF16278">
    <property type="entry name" value="zf-C2HE"/>
    <property type="match status" value="1"/>
</dbReference>
<feature type="domain" description="Aprataxin C2HE/C2H2/C2HC zinc finger" evidence="2">
    <location>
        <begin position="145"/>
        <end position="211"/>
    </location>
</feature>
<accession>A0A1X6NA95</accession>
<dbReference type="InterPro" id="IPR036265">
    <property type="entry name" value="HIT-like_sf"/>
</dbReference>
<dbReference type="GO" id="GO:0030983">
    <property type="term" value="F:mismatched DNA binding"/>
    <property type="evidence" value="ECO:0007669"/>
    <property type="project" value="TreeGrafter"/>
</dbReference>
<dbReference type="Pfam" id="PF11969">
    <property type="entry name" value="DcpS_C"/>
    <property type="match status" value="1"/>
</dbReference>